<evidence type="ECO:0000256" key="1">
    <source>
        <dbReference type="ARBA" id="ARBA00022605"/>
    </source>
</evidence>
<dbReference type="HAMAP" id="MF_00295">
    <property type="entry name" value="MetA_acyltransf"/>
    <property type="match status" value="1"/>
</dbReference>
<dbReference type="SUPFAM" id="SSF52317">
    <property type="entry name" value="Class I glutamine amidotransferase-like"/>
    <property type="match status" value="1"/>
</dbReference>
<dbReference type="Gene3D" id="3.40.50.880">
    <property type="match status" value="1"/>
</dbReference>
<feature type="active site" description="Acyl-thioester intermediate" evidence="4 5">
    <location>
        <position position="113"/>
    </location>
</feature>
<comment type="similarity">
    <text evidence="4">Belongs to the MetA family.</text>
</comment>
<dbReference type="GO" id="GO:0009086">
    <property type="term" value="P:methionine biosynthetic process"/>
    <property type="evidence" value="ECO:0007669"/>
    <property type="project" value="UniProtKB-UniRule"/>
</dbReference>
<keyword evidence="7" id="KW-1185">Reference proteome</keyword>
<keyword evidence="4" id="KW-0963">Cytoplasm</keyword>
<dbReference type="GO" id="GO:0004414">
    <property type="term" value="F:homoserine O-acetyltransferase activity"/>
    <property type="evidence" value="ECO:0007669"/>
    <property type="project" value="UniProtKB-EC"/>
</dbReference>
<feature type="active site" evidence="4">
    <location>
        <position position="206"/>
    </location>
</feature>
<dbReference type="PIRSF" id="PIRSF000450">
    <property type="entry name" value="H_ser_succinyltr"/>
    <property type="match status" value="1"/>
</dbReference>
<dbReference type="InterPro" id="IPR029062">
    <property type="entry name" value="Class_I_gatase-like"/>
</dbReference>
<evidence type="ECO:0000313" key="6">
    <source>
        <dbReference type="EMBL" id="KRM88595.1"/>
    </source>
</evidence>
<feature type="active site" description="Proton acceptor" evidence="4">
    <location>
        <position position="204"/>
    </location>
</feature>
<dbReference type="PANTHER" id="PTHR20919:SF0">
    <property type="entry name" value="HOMOSERINE O-SUCCINYLTRANSFERASE"/>
    <property type="match status" value="1"/>
</dbReference>
<feature type="binding site" evidence="4">
    <location>
        <position position="218"/>
    </location>
    <ligand>
        <name>substrate</name>
    </ligand>
</feature>
<organism evidence="6 7">
    <name type="scientific">Liquorilactobacillus vini DSM 20605</name>
    <dbReference type="NCBI Taxonomy" id="1133569"/>
    <lineage>
        <taxon>Bacteria</taxon>
        <taxon>Bacillati</taxon>
        <taxon>Bacillota</taxon>
        <taxon>Bacilli</taxon>
        <taxon>Lactobacillales</taxon>
        <taxon>Lactobacillaceae</taxon>
        <taxon>Liquorilactobacillus</taxon>
    </lineage>
</organism>
<dbReference type="GO" id="GO:0005737">
    <property type="term" value="C:cytoplasm"/>
    <property type="evidence" value="ECO:0007669"/>
    <property type="project" value="UniProtKB-SubCell"/>
</dbReference>
<evidence type="ECO:0000256" key="3">
    <source>
        <dbReference type="ARBA" id="ARBA00023315"/>
    </source>
</evidence>
<evidence type="ECO:0000256" key="5">
    <source>
        <dbReference type="PIRSR" id="PIRSR000450-1"/>
    </source>
</evidence>
<keyword evidence="1 4" id="KW-0028">Amino-acid biosynthesis</keyword>
<dbReference type="GO" id="GO:0008899">
    <property type="term" value="F:homoserine O-succinyltransferase activity"/>
    <property type="evidence" value="ECO:0007669"/>
    <property type="project" value="UniProtKB-UniRule"/>
</dbReference>
<dbReference type="InterPro" id="IPR033752">
    <property type="entry name" value="MetA_family"/>
</dbReference>
<sequence>MDTKPILKILVLNLMPDKAKTQANLNIFFKKSPYQILPTFCYPATHHFKNQKSLVDIIGYQSFPEIRDQYFDGLIITGAAVEKLAFEEVDYWLELCQIYSWSQVHCSHVLSLCWAAQAGMYILGQIKKYPVKNKLFGIYMIKFQHTHPLFKKLGQTMQLPFSRYTTNYSVDFNGSNLRILAGSPQVGPAICETNDQQQLFITGHPEYQLTMLADEYRRDLKLGKEIAPPKNYFLDSQNQRIKGQWLADCQQLFTNWFDLLVKVQA</sequence>
<gene>
    <name evidence="4" type="primary">metAA</name>
    <name evidence="6" type="ORF">FD21_GL001027</name>
</gene>
<evidence type="ECO:0000256" key="4">
    <source>
        <dbReference type="HAMAP-Rule" id="MF_00295"/>
    </source>
</evidence>
<dbReference type="Pfam" id="PF04204">
    <property type="entry name" value="HTS"/>
    <property type="match status" value="1"/>
</dbReference>
<evidence type="ECO:0000256" key="2">
    <source>
        <dbReference type="ARBA" id="ARBA00022679"/>
    </source>
</evidence>
<keyword evidence="2 4" id="KW-0808">Transferase</keyword>
<keyword evidence="4" id="KW-0486">Methionine biosynthesis</keyword>
<comment type="caution">
    <text evidence="4">Lacks conserved residue(s) required for the propagation of feature annotation.</text>
</comment>
<dbReference type="EC" id="2.3.1.31" evidence="4"/>
<protein>
    <recommendedName>
        <fullName evidence="4">Homoserine O-acetyltransferase</fullName>
        <shortName evidence="4">HAT</shortName>
        <ecNumber evidence="4">2.3.1.31</ecNumber>
    </recommendedName>
    <alternativeName>
        <fullName evidence="4">Homoserine transacetylase</fullName>
        <shortName evidence="4">HTA</shortName>
    </alternativeName>
</protein>
<dbReference type="STRING" id="1133569.FD21_GL001027"/>
<name>A0A0R2CLB8_9LACO</name>
<feature type="site" description="Important for acyl-CoA specificity" evidence="4">
    <location>
        <position position="82"/>
    </location>
</feature>
<comment type="pathway">
    <text evidence="4">Amino-acid biosynthesis; L-methionine biosynthesis via de novo pathway; O-acetyl-L-homoserine from L-homoserine: step 1/1.</text>
</comment>
<reference evidence="6 7" key="1">
    <citation type="journal article" date="2015" name="Genome Announc.">
        <title>Expanding the biotechnology potential of lactobacilli through comparative genomics of 213 strains and associated genera.</title>
        <authorList>
            <person name="Sun Z."/>
            <person name="Harris H.M."/>
            <person name="McCann A."/>
            <person name="Guo C."/>
            <person name="Argimon S."/>
            <person name="Zhang W."/>
            <person name="Yang X."/>
            <person name="Jeffery I.B."/>
            <person name="Cooney J.C."/>
            <person name="Kagawa T.F."/>
            <person name="Liu W."/>
            <person name="Song Y."/>
            <person name="Salvetti E."/>
            <person name="Wrobel A."/>
            <person name="Rasinkangas P."/>
            <person name="Parkhill J."/>
            <person name="Rea M.C."/>
            <person name="O'Sullivan O."/>
            <person name="Ritari J."/>
            <person name="Douillard F.P."/>
            <person name="Paul Ross R."/>
            <person name="Yang R."/>
            <person name="Briner A.E."/>
            <person name="Felis G.E."/>
            <person name="de Vos W.M."/>
            <person name="Barrangou R."/>
            <person name="Klaenhammer T.R."/>
            <person name="Caufield P.W."/>
            <person name="Cui Y."/>
            <person name="Zhang H."/>
            <person name="O'Toole P.W."/>
        </authorList>
    </citation>
    <scope>NUCLEOTIDE SEQUENCE [LARGE SCALE GENOMIC DNA]</scope>
    <source>
        <strain evidence="6 7">DSM 20605</strain>
    </source>
</reference>
<evidence type="ECO:0000313" key="7">
    <source>
        <dbReference type="Proteomes" id="UP000051576"/>
    </source>
</evidence>
<dbReference type="PANTHER" id="PTHR20919">
    <property type="entry name" value="HOMOSERINE O-SUCCINYLTRANSFERASE"/>
    <property type="match status" value="1"/>
</dbReference>
<proteinExistence type="inferred from homology"/>
<dbReference type="PATRIC" id="fig|1133569.4.peg.1156"/>
<dbReference type="RefSeq" id="WP_010579777.1">
    <property type="nucleotide sequence ID" value="NZ_AHYZ01000036.1"/>
</dbReference>
<comment type="function">
    <text evidence="4">Transfers an acetyl group from acetyl-CoA to L-homoserine, forming acetyl-L-homoserine.</text>
</comment>
<feature type="binding site" evidence="4">
    <location>
        <position position="162"/>
    </location>
    <ligand>
        <name>substrate</name>
    </ligand>
</feature>
<feature type="site" description="Important for substrate specificity" evidence="4">
    <location>
        <position position="162"/>
    </location>
</feature>
<feature type="binding site" evidence="4">
    <location>
        <position position="134"/>
    </location>
    <ligand>
        <name>substrate</name>
    </ligand>
</feature>
<accession>A0A0R2CLB8</accession>
<keyword evidence="3 4" id="KW-0012">Acyltransferase</keyword>
<dbReference type="EMBL" id="AYYX01000028">
    <property type="protein sequence ID" value="KRM88595.1"/>
    <property type="molecule type" value="Genomic_DNA"/>
</dbReference>
<dbReference type="AlphaFoldDB" id="A0A0R2CLB8"/>
<comment type="catalytic activity">
    <reaction evidence="4">
        <text>L-homoserine + acetyl-CoA = O-acetyl-L-homoserine + CoA</text>
        <dbReference type="Rhea" id="RHEA:13701"/>
        <dbReference type="ChEBI" id="CHEBI:57287"/>
        <dbReference type="ChEBI" id="CHEBI:57288"/>
        <dbReference type="ChEBI" id="CHEBI:57476"/>
        <dbReference type="ChEBI" id="CHEBI:57716"/>
        <dbReference type="EC" id="2.3.1.31"/>
    </reaction>
</comment>
<comment type="caution">
    <text evidence="6">The sequence shown here is derived from an EMBL/GenBank/DDBJ whole genome shotgun (WGS) entry which is preliminary data.</text>
</comment>
<dbReference type="Proteomes" id="UP000051576">
    <property type="component" value="Unassembled WGS sequence"/>
</dbReference>
<dbReference type="OrthoDB" id="9772423at2"/>
<dbReference type="UniPathway" id="UPA00051">
    <property type="reaction ID" value="UER00074"/>
</dbReference>
<dbReference type="eggNOG" id="COG1897">
    <property type="taxonomic scope" value="Bacteria"/>
</dbReference>
<comment type="subcellular location">
    <subcellularLocation>
        <location evidence="4">Cytoplasm</location>
    </subcellularLocation>
</comment>